<accession>C4WPF9</accession>
<reference evidence="2 3" key="1">
    <citation type="submission" date="2009-05" db="EMBL/GenBank/DDBJ databases">
        <authorList>
            <person name="Setubal J.C."/>
            <person name="Boyle S."/>
            <person name="Crasta O.R."/>
            <person name="Gillespie J.J."/>
            <person name="Kenyon R.W."/>
            <person name="Lu J."/>
            <person name="Mane S."/>
            <person name="Nagrani S."/>
            <person name="Shallom J.M."/>
            <person name="Shallom S."/>
            <person name="Shukla M."/>
            <person name="Snyder E.E."/>
            <person name="Sobral B.W."/>
            <person name="Wattam A.R."/>
            <person name="Will R."/>
            <person name="Williams K."/>
            <person name="Yoo H."/>
            <person name="Munk C."/>
            <person name="Tapia R."/>
            <person name="Green L."/>
            <person name="Rogers Y."/>
            <person name="Detter J.C."/>
            <person name="Bruce D."/>
            <person name="Brettin T.S."/>
            <person name="Tsolis R."/>
        </authorList>
    </citation>
    <scope>NUCLEOTIDE SEQUENCE [LARGE SCALE GENOMIC DNA]</scope>
    <source>
        <strain evidence="2 3">LMG 3301</strain>
    </source>
</reference>
<evidence type="ECO:0000259" key="1">
    <source>
        <dbReference type="Pfam" id="PF01261"/>
    </source>
</evidence>
<dbReference type="SUPFAM" id="SSF51658">
    <property type="entry name" value="Xylose isomerase-like"/>
    <property type="match status" value="1"/>
</dbReference>
<dbReference type="InterPro" id="IPR013022">
    <property type="entry name" value="Xyl_isomerase-like_TIM-brl"/>
</dbReference>
<feature type="domain" description="Xylose isomerase-like TIM barrel" evidence="1">
    <location>
        <begin position="57"/>
        <end position="267"/>
    </location>
</feature>
<organism evidence="2 3">
    <name type="scientific">Brucella intermedia LMG 3301</name>
    <dbReference type="NCBI Taxonomy" id="641118"/>
    <lineage>
        <taxon>Bacteria</taxon>
        <taxon>Pseudomonadati</taxon>
        <taxon>Pseudomonadota</taxon>
        <taxon>Alphaproteobacteria</taxon>
        <taxon>Hyphomicrobiales</taxon>
        <taxon>Brucellaceae</taxon>
        <taxon>Brucella/Ochrobactrum group</taxon>
        <taxon>Brucella</taxon>
    </lineage>
</organism>
<gene>
    <name evidence="2" type="ORF">OINT_2000542</name>
</gene>
<dbReference type="InterPro" id="IPR036237">
    <property type="entry name" value="Xyl_isomerase-like_sf"/>
</dbReference>
<name>C4WPF9_9HYPH</name>
<evidence type="ECO:0000313" key="3">
    <source>
        <dbReference type="Proteomes" id="UP000004386"/>
    </source>
</evidence>
<evidence type="ECO:0000313" key="2">
    <source>
        <dbReference type="EMBL" id="EEQ93391.1"/>
    </source>
</evidence>
<comment type="caution">
    <text evidence="2">The sequence shown here is derived from an EMBL/GenBank/DDBJ whole genome shotgun (WGS) entry which is preliminary data.</text>
</comment>
<dbReference type="Pfam" id="PF01261">
    <property type="entry name" value="AP_endonuc_2"/>
    <property type="match status" value="1"/>
</dbReference>
<dbReference type="PANTHER" id="PTHR12110">
    <property type="entry name" value="HYDROXYPYRUVATE ISOMERASE"/>
    <property type="match status" value="1"/>
</dbReference>
<protein>
    <submittedName>
        <fullName evidence="2">Xylose isomerase domain-containing protein</fullName>
    </submittedName>
</protein>
<dbReference type="InterPro" id="IPR050312">
    <property type="entry name" value="IolE/XylAMocC-like"/>
</dbReference>
<dbReference type="AlphaFoldDB" id="C4WPF9"/>
<dbReference type="GO" id="GO:0016853">
    <property type="term" value="F:isomerase activity"/>
    <property type="evidence" value="ECO:0007669"/>
    <property type="project" value="UniProtKB-KW"/>
</dbReference>
<dbReference type="PANTHER" id="PTHR12110:SF41">
    <property type="entry name" value="INOSOSE DEHYDRATASE"/>
    <property type="match status" value="1"/>
</dbReference>
<sequence>MFLLTDRTPRRSAWAHFAQKNQCNSGTSSKDKDMNGYSYQLYSSRNFQPLERTLTMLRDLGYRRVEGYGGIYGDPVRLKKDLDALGLSMPTGHFGLDMLENEVSRVLEIAKVADMKAIFCPYLDADRRPDSVAGWQEFGKRLVAAGEPYRKEGYAFGWHNHDFEFRPLADGSVPQEHIMNASPDLAWEADIAWIIKGGADPLEWIERYGDRILAVHVKDIAVNGEKADEDGWEDVGHGTVDWPALFTALRKTPARYFIMEHDNPSDDTRFASRSIETVRTF</sequence>
<proteinExistence type="predicted"/>
<dbReference type="HOGENOM" id="CLU_059523_1_0_5"/>
<keyword evidence="2" id="KW-0413">Isomerase</keyword>
<dbReference type="Gene3D" id="3.20.20.150">
    <property type="entry name" value="Divalent-metal-dependent TIM barrel enzymes"/>
    <property type="match status" value="1"/>
</dbReference>
<dbReference type="Proteomes" id="UP000004386">
    <property type="component" value="Unassembled WGS sequence"/>
</dbReference>
<dbReference type="EMBL" id="ACQA01000002">
    <property type="protein sequence ID" value="EEQ93391.1"/>
    <property type="molecule type" value="Genomic_DNA"/>
</dbReference>